<accession>A0ABV5B8N9</accession>
<dbReference type="Proteomes" id="UP001580407">
    <property type="component" value="Unassembled WGS sequence"/>
</dbReference>
<comment type="caution">
    <text evidence="2">The sequence shown here is derived from an EMBL/GenBank/DDBJ whole genome shotgun (WGS) entry which is preliminary data.</text>
</comment>
<organism evidence="2 3">
    <name type="scientific">Paenibacillus terreus</name>
    <dbReference type="NCBI Taxonomy" id="1387834"/>
    <lineage>
        <taxon>Bacteria</taxon>
        <taxon>Bacillati</taxon>
        <taxon>Bacillota</taxon>
        <taxon>Bacilli</taxon>
        <taxon>Bacillales</taxon>
        <taxon>Paenibacillaceae</taxon>
        <taxon>Paenibacillus</taxon>
    </lineage>
</organism>
<protein>
    <submittedName>
        <fullName evidence="2">ABC transporter permease</fullName>
    </submittedName>
</protein>
<evidence type="ECO:0000313" key="2">
    <source>
        <dbReference type="EMBL" id="MFB5681739.1"/>
    </source>
</evidence>
<keyword evidence="1" id="KW-1133">Transmembrane helix</keyword>
<feature type="transmembrane region" description="Helical" evidence="1">
    <location>
        <begin position="95"/>
        <end position="123"/>
    </location>
</feature>
<dbReference type="EMBL" id="JBHILM010000012">
    <property type="protein sequence ID" value="MFB5681739.1"/>
    <property type="molecule type" value="Genomic_DNA"/>
</dbReference>
<feature type="transmembrane region" description="Helical" evidence="1">
    <location>
        <begin position="161"/>
        <end position="179"/>
    </location>
</feature>
<feature type="transmembrane region" description="Helical" evidence="1">
    <location>
        <begin position="49"/>
        <end position="68"/>
    </location>
</feature>
<proteinExistence type="predicted"/>
<dbReference type="Pfam" id="PF12730">
    <property type="entry name" value="ABC2_membrane_4"/>
    <property type="match status" value="1"/>
</dbReference>
<sequence length="241" mass="26280">MNYFIAALRVEIYKLRRSLVPWLTLLFVMAVVSQEVGQPDWHSYLSGAVYRFTILGSIGFGFLTSWLFGREYADRTLKDLLALPVSRLNMVLAKYAAVLVSCVLISVVLFVYVLGLGMIVGLPGLSVDMIWQAFGVFGLTAVFNMLLCTLVAFIACWSRGWLAPIGFVFLTLVSALILGPSPVGPYVPWAIPALQTLHFSSGGTGMAGVGILHGASYTILLVTGAVGFAGTLAWWRYTDQR</sequence>
<dbReference type="PANTHER" id="PTHR37305">
    <property type="entry name" value="INTEGRAL MEMBRANE PROTEIN-RELATED"/>
    <property type="match status" value="1"/>
</dbReference>
<dbReference type="RefSeq" id="WP_375525520.1">
    <property type="nucleotide sequence ID" value="NZ_JBHILM010000012.1"/>
</dbReference>
<evidence type="ECO:0000313" key="3">
    <source>
        <dbReference type="Proteomes" id="UP001580407"/>
    </source>
</evidence>
<keyword evidence="3" id="KW-1185">Reference proteome</keyword>
<gene>
    <name evidence="2" type="ORF">ACE3NQ_12520</name>
</gene>
<dbReference type="PANTHER" id="PTHR37305:SF1">
    <property type="entry name" value="MEMBRANE PROTEIN"/>
    <property type="match status" value="1"/>
</dbReference>
<feature type="transmembrane region" description="Helical" evidence="1">
    <location>
        <begin position="215"/>
        <end position="235"/>
    </location>
</feature>
<evidence type="ECO:0000256" key="1">
    <source>
        <dbReference type="SAM" id="Phobius"/>
    </source>
</evidence>
<keyword evidence="1" id="KW-0472">Membrane</keyword>
<keyword evidence="1" id="KW-0812">Transmembrane</keyword>
<feature type="transmembrane region" description="Helical" evidence="1">
    <location>
        <begin position="129"/>
        <end position="154"/>
    </location>
</feature>
<reference evidence="2 3" key="1">
    <citation type="submission" date="2024-09" db="EMBL/GenBank/DDBJ databases">
        <authorList>
            <person name="Ruan L."/>
        </authorList>
    </citation>
    <scope>NUCLEOTIDE SEQUENCE [LARGE SCALE GENOMIC DNA]</scope>
    <source>
        <strain evidence="2 3">D33</strain>
    </source>
</reference>
<name>A0ABV5B8N9_9BACL</name>